<dbReference type="EMBL" id="CP051774">
    <property type="protein sequence ID" value="QJE96007.1"/>
    <property type="molecule type" value="Genomic_DNA"/>
</dbReference>
<dbReference type="RefSeq" id="WP_169454320.1">
    <property type="nucleotide sequence ID" value="NZ_CP051774.1"/>
</dbReference>
<feature type="transmembrane region" description="Helical" evidence="7">
    <location>
        <begin position="489"/>
        <end position="505"/>
    </location>
</feature>
<keyword evidence="2" id="KW-1003">Cell membrane</keyword>
<dbReference type="Proteomes" id="UP000501812">
    <property type="component" value="Chromosome"/>
</dbReference>
<proteinExistence type="inferred from homology"/>
<protein>
    <recommendedName>
        <fullName evidence="8">Integral membrane bound transporter domain-containing protein</fullName>
    </recommendedName>
</protein>
<gene>
    <name evidence="9" type="ORF">HHL09_09500</name>
</gene>
<dbReference type="AlphaFoldDB" id="A0A858RGM6"/>
<evidence type="ECO:0000313" key="10">
    <source>
        <dbReference type="Proteomes" id="UP000501812"/>
    </source>
</evidence>
<reference evidence="9 10" key="1">
    <citation type="submission" date="2020-04" db="EMBL/GenBank/DDBJ databases">
        <title>Luteolibacter sp. G-1-1-1 isolated from soil.</title>
        <authorList>
            <person name="Dahal R.H."/>
        </authorList>
    </citation>
    <scope>NUCLEOTIDE SEQUENCE [LARGE SCALE GENOMIC DNA]</scope>
    <source>
        <strain evidence="9 10">G-1-1-1</strain>
    </source>
</reference>
<dbReference type="PANTHER" id="PTHR30509:SF9">
    <property type="entry name" value="MULTIDRUG RESISTANCE PROTEIN MDTO"/>
    <property type="match status" value="1"/>
</dbReference>
<evidence type="ECO:0000256" key="1">
    <source>
        <dbReference type="ARBA" id="ARBA00004651"/>
    </source>
</evidence>
<sequence>MSAVAPGGLIQRIAEQESLRPDLNRAIRGTVAFMVPLLASYYGGVKIDPAFACIAAHTISLVDVRGAYSFRLGLLLGMTMVLVIAVVLGTLGSTSLPLALLGTVLVALGSGLWRHLSSDYGAGLAVSTGLMFFVSLSPHVMMPGGIHPAFSALGGALFGVLSQIILWPIHPQHPMRRTVAESWIALADLLDAMASGTKDRNQTVAEKQADLRAALNQSQATLAASSRLSSKLLRQLELLNLAAARLAMRVIVFNTAVEAAMQQPAFKQLEASLAPAQASLGNAARMVALAAVSRQPSHLAAFEVRLARLENLLTVLQSQIRSQGADSAMAEQLVEIIGQITAQLPIVHQALRTTVERADERTTFSMELFDLQTLTLRPLASSLNFSRRVDPALVRHTLRIMVLSLIGVLVFKLSGIPHGYWLPFTMIVVLQPDFGSTRKKAAERVIGTLAGGLFASSLLWLRPDPSVIHVAVAATIAIFSYLVKRRYGVAVFFITLVVVLLMEAHQPVTIAFTIERMACTLGGGLLALVAAFLFWPVWERGRFPGILSNALARNRDYLRLVADRLKEGGPYDEPMMDAKKEAESANADAFSSLRRMSSDPKIHRAGLEQAAALANGNQRVTNALNVIAVHLNDQVSRHPEFVADFLRSSDSAFGALEESMTKGAPVAEVDAVLFSLESFRLPEIDSDHRDASRFREPWVYPQIARIVTELGAMILAAKSAKR</sequence>
<feature type="transmembrane region" description="Helical" evidence="7">
    <location>
        <begin position="94"/>
        <end position="113"/>
    </location>
</feature>
<keyword evidence="5 7" id="KW-0472">Membrane</keyword>
<feature type="domain" description="Integral membrane bound transporter" evidence="8">
    <location>
        <begin position="408"/>
        <end position="529"/>
    </location>
</feature>
<keyword evidence="3 7" id="KW-0812">Transmembrane</keyword>
<name>A0A858RGM6_9BACT</name>
<feature type="transmembrane region" description="Helical" evidence="7">
    <location>
        <begin position="517"/>
        <end position="538"/>
    </location>
</feature>
<comment type="similarity">
    <text evidence="6">Belongs to the YccS/YhfK family.</text>
</comment>
<evidence type="ECO:0000256" key="5">
    <source>
        <dbReference type="ARBA" id="ARBA00023136"/>
    </source>
</evidence>
<dbReference type="PANTHER" id="PTHR30509">
    <property type="entry name" value="P-HYDROXYBENZOIC ACID EFFLUX PUMP SUBUNIT-RELATED"/>
    <property type="match status" value="1"/>
</dbReference>
<feature type="transmembrane region" description="Helical" evidence="7">
    <location>
        <begin position="467"/>
        <end position="483"/>
    </location>
</feature>
<dbReference type="KEGG" id="luo:HHL09_09500"/>
<evidence type="ECO:0000313" key="9">
    <source>
        <dbReference type="EMBL" id="QJE96007.1"/>
    </source>
</evidence>
<keyword evidence="10" id="KW-1185">Reference proteome</keyword>
<evidence type="ECO:0000256" key="3">
    <source>
        <dbReference type="ARBA" id="ARBA00022692"/>
    </source>
</evidence>
<evidence type="ECO:0000256" key="2">
    <source>
        <dbReference type="ARBA" id="ARBA00022475"/>
    </source>
</evidence>
<accession>A0A858RGM6</accession>
<keyword evidence="4 7" id="KW-1133">Transmembrane helix</keyword>
<organism evidence="9 10">
    <name type="scientific">Luteolibacter luteus</name>
    <dbReference type="NCBI Taxonomy" id="2728835"/>
    <lineage>
        <taxon>Bacteria</taxon>
        <taxon>Pseudomonadati</taxon>
        <taxon>Verrucomicrobiota</taxon>
        <taxon>Verrucomicrobiia</taxon>
        <taxon>Verrucomicrobiales</taxon>
        <taxon>Verrucomicrobiaceae</taxon>
        <taxon>Luteolibacter</taxon>
    </lineage>
</organism>
<feature type="transmembrane region" description="Helical" evidence="7">
    <location>
        <begin position="120"/>
        <end position="140"/>
    </location>
</feature>
<evidence type="ECO:0000256" key="4">
    <source>
        <dbReference type="ARBA" id="ARBA00022989"/>
    </source>
</evidence>
<comment type="subcellular location">
    <subcellularLocation>
        <location evidence="1">Cell membrane</location>
        <topology evidence="1">Multi-pass membrane protein</topology>
    </subcellularLocation>
</comment>
<evidence type="ECO:0000256" key="7">
    <source>
        <dbReference type="SAM" id="Phobius"/>
    </source>
</evidence>
<feature type="transmembrane region" description="Helical" evidence="7">
    <location>
        <begin position="146"/>
        <end position="167"/>
    </location>
</feature>
<evidence type="ECO:0000256" key="6">
    <source>
        <dbReference type="ARBA" id="ARBA00043993"/>
    </source>
</evidence>
<dbReference type="Pfam" id="PF13515">
    <property type="entry name" value="FUSC_2"/>
    <property type="match status" value="1"/>
</dbReference>
<evidence type="ECO:0000259" key="8">
    <source>
        <dbReference type="Pfam" id="PF13515"/>
    </source>
</evidence>
<dbReference type="InterPro" id="IPR049453">
    <property type="entry name" value="Memb_transporter_dom"/>
</dbReference>
<feature type="transmembrane region" description="Helical" evidence="7">
    <location>
        <begin position="441"/>
        <end position="460"/>
    </location>
</feature>
<feature type="transmembrane region" description="Helical" evidence="7">
    <location>
        <begin position="397"/>
        <end position="421"/>
    </location>
</feature>
<feature type="transmembrane region" description="Helical" evidence="7">
    <location>
        <begin position="68"/>
        <end position="88"/>
    </location>
</feature>
<dbReference type="GO" id="GO:0005886">
    <property type="term" value="C:plasma membrane"/>
    <property type="evidence" value="ECO:0007669"/>
    <property type="project" value="UniProtKB-SubCell"/>
</dbReference>